<feature type="region of interest" description="Disordered" evidence="1">
    <location>
        <begin position="298"/>
        <end position="322"/>
    </location>
</feature>
<evidence type="ECO:0000313" key="4">
    <source>
        <dbReference type="EMBL" id="XAG64587.1"/>
    </source>
</evidence>
<reference evidence="4" key="1">
    <citation type="submission" date="2022-03" db="EMBL/GenBank/DDBJ databases">
        <title>Sea Food Isolates.</title>
        <authorList>
            <person name="Li c."/>
        </authorList>
    </citation>
    <scope>NUCLEOTIDE SEQUENCE</scope>
    <source>
        <strain evidence="4">19GA11TI05</strain>
    </source>
</reference>
<dbReference type="Gene3D" id="3.10.380.10">
    <property type="entry name" value="Colicin E3-like ribonuclease domain"/>
    <property type="match status" value="1"/>
</dbReference>
<dbReference type="InterPro" id="IPR009105">
    <property type="entry name" value="Colicin_E3_ribonuclease"/>
</dbReference>
<dbReference type="InterPro" id="IPR016128">
    <property type="entry name" value="Pyosin/cloacin_T_dom"/>
</dbReference>
<feature type="region of interest" description="Disordered" evidence="1">
    <location>
        <begin position="375"/>
        <end position="403"/>
    </location>
</feature>
<name>A0AAU6TSI7_UNCXX</name>
<dbReference type="Pfam" id="PF09000">
    <property type="entry name" value="Cytotoxic"/>
    <property type="match status" value="1"/>
</dbReference>
<organism evidence="4">
    <name type="scientific">bacterium 19GA11TI05</name>
    <dbReference type="NCBI Taxonomy" id="2920688"/>
    <lineage>
        <taxon>Bacteria</taxon>
    </lineage>
</organism>
<proteinExistence type="predicted"/>
<feature type="compositionally biased region" description="Basic and acidic residues" evidence="1">
    <location>
        <begin position="391"/>
        <end position="403"/>
    </location>
</feature>
<sequence length="403" mass="44611">MSDKHDPSDGTPHIKVTVYSTPCESEEWPSIDNFNVFQYPGRNRPSILKEYLDEARREPERMVYLSSAAAVGRSALIFPVNGTLAATIASWIQSFDFSALLAGLRDTLPLAGRITGIAALLWPTKMGNAELYQGAGPLIDLNRAKLVDMRQADMVVTLPSELVTTVKPADIRGQKTVPAMVVAQGVVDAVKQEHTVALTMAENTDIPVITAQKTKKPNVYTAEVVPGMKPLRIRMVSPSGKQVPPSKSVELPAAEHYLPQPDSGKTHHAFIVFGDDYQPVYISVTRKEWQVKPYVEAKKAEEEKKRQGVKDKGHSYHPEPDVEEIKGLGELKPGKKKTPKQGGAGKRARWVGDKGRKIYEWDYQHGELEGYRASDGQHLGAFDPKTGKQLKPADPERNIKKYL</sequence>
<dbReference type="GO" id="GO:0043022">
    <property type="term" value="F:ribosome binding"/>
    <property type="evidence" value="ECO:0007669"/>
    <property type="project" value="InterPro"/>
</dbReference>
<dbReference type="GO" id="GO:0016788">
    <property type="term" value="F:hydrolase activity, acting on ester bonds"/>
    <property type="evidence" value="ECO:0007669"/>
    <property type="project" value="InterPro"/>
</dbReference>
<dbReference type="EMBL" id="CP095362">
    <property type="protein sequence ID" value="XAG64587.1"/>
    <property type="molecule type" value="Genomic_DNA"/>
</dbReference>
<evidence type="ECO:0000259" key="3">
    <source>
        <dbReference type="Pfam" id="PF09000"/>
    </source>
</evidence>
<evidence type="ECO:0000256" key="1">
    <source>
        <dbReference type="SAM" id="MobiDB-lite"/>
    </source>
</evidence>
<dbReference type="InterPro" id="IPR036725">
    <property type="entry name" value="ColE3_ribonuclease_sf"/>
</dbReference>
<protein>
    <submittedName>
        <fullName evidence="4">Colicin E3/pyocin S6 family cytotoxin</fullName>
    </submittedName>
</protein>
<feature type="region of interest" description="Disordered" evidence="1">
    <location>
        <begin position="330"/>
        <end position="349"/>
    </location>
</feature>
<dbReference type="Pfam" id="PF03515">
    <property type="entry name" value="Cloacin"/>
    <property type="match status" value="1"/>
</dbReference>
<gene>
    <name evidence="4" type="ORF">MRM81_14055</name>
</gene>
<evidence type="ECO:0000259" key="2">
    <source>
        <dbReference type="Pfam" id="PF03515"/>
    </source>
</evidence>
<feature type="domain" description="Pyosin/cloacin translocation" evidence="2">
    <location>
        <begin position="63"/>
        <end position="307"/>
    </location>
</feature>
<accession>A0AAU6TSI7</accession>
<feature type="domain" description="Colicin E3-like ribonuclease" evidence="3">
    <location>
        <begin position="317"/>
        <end position="400"/>
    </location>
</feature>
<dbReference type="AlphaFoldDB" id="A0AAU6TSI7"/>
<dbReference type="SUPFAM" id="SSF63840">
    <property type="entry name" value="Ribonuclease domain of colicin E3"/>
    <property type="match status" value="1"/>
</dbReference>
<dbReference type="GO" id="GO:0003723">
    <property type="term" value="F:RNA binding"/>
    <property type="evidence" value="ECO:0007669"/>
    <property type="project" value="InterPro"/>
</dbReference>